<dbReference type="FunFam" id="1.10.418.10:FF:000009">
    <property type="entry name" value="smoothelin isoform X2"/>
    <property type="match status" value="1"/>
</dbReference>
<dbReference type="AlphaFoldDB" id="A0A7L4HNT8"/>
<feature type="compositionally biased region" description="Basic and acidic residues" evidence="4">
    <location>
        <begin position="194"/>
        <end position="206"/>
    </location>
</feature>
<dbReference type="PANTHER" id="PTHR23167:SF52">
    <property type="entry name" value="SMOOTHELIN"/>
    <property type="match status" value="1"/>
</dbReference>
<feature type="non-terminal residue" evidence="6">
    <location>
        <position position="1"/>
    </location>
</feature>
<evidence type="ECO:0000259" key="5">
    <source>
        <dbReference type="PROSITE" id="PS50021"/>
    </source>
</evidence>
<dbReference type="InterPro" id="IPR036872">
    <property type="entry name" value="CH_dom_sf"/>
</dbReference>
<accession>A0A7L4HNT8</accession>
<evidence type="ECO:0000256" key="1">
    <source>
        <dbReference type="ARBA" id="ARBA00022553"/>
    </source>
</evidence>
<dbReference type="CDD" id="cd21259">
    <property type="entry name" value="CH_SMTNB"/>
    <property type="match status" value="1"/>
</dbReference>
<gene>
    <name evidence="6" type="primary">Smtn_1</name>
    <name evidence="6" type="ORF">SCOUMB_R05734</name>
</gene>
<comment type="caution">
    <text evidence="6">The sequence shown here is derived from an EMBL/GenBank/DDBJ whole genome shotgun (WGS) entry which is preliminary data.</text>
</comment>
<evidence type="ECO:0000313" key="7">
    <source>
        <dbReference type="Proteomes" id="UP000539032"/>
    </source>
</evidence>
<dbReference type="SMART" id="SM00033">
    <property type="entry name" value="CH"/>
    <property type="match status" value="1"/>
</dbReference>
<feature type="compositionally biased region" description="Basic and acidic residues" evidence="4">
    <location>
        <begin position="74"/>
        <end position="91"/>
    </location>
</feature>
<evidence type="ECO:0000256" key="2">
    <source>
        <dbReference type="ARBA" id="ARBA00023054"/>
    </source>
</evidence>
<dbReference type="Gene3D" id="1.10.418.10">
    <property type="entry name" value="Calponin-like domain"/>
    <property type="match status" value="1"/>
</dbReference>
<evidence type="ECO:0000256" key="4">
    <source>
        <dbReference type="SAM" id="MobiDB-lite"/>
    </source>
</evidence>
<feature type="domain" description="Calponin-homology (CH)" evidence="5">
    <location>
        <begin position="256"/>
        <end position="386"/>
    </location>
</feature>
<keyword evidence="7" id="KW-1185">Reference proteome</keyword>
<dbReference type="PANTHER" id="PTHR23167">
    <property type="entry name" value="CALPONIN HOMOLOGY DOMAIN-CONTAINING PROTEIN DDB_G0272472-RELATED"/>
    <property type="match status" value="1"/>
</dbReference>
<dbReference type="InterPro" id="IPR001715">
    <property type="entry name" value="CH_dom"/>
</dbReference>
<dbReference type="Pfam" id="PF00307">
    <property type="entry name" value="CH"/>
    <property type="match status" value="1"/>
</dbReference>
<name>A0A7L4HNT8_SCOUM</name>
<dbReference type="PROSITE" id="PS50021">
    <property type="entry name" value="CH"/>
    <property type="match status" value="1"/>
</dbReference>
<feature type="compositionally biased region" description="Polar residues" evidence="4">
    <location>
        <begin position="121"/>
        <end position="147"/>
    </location>
</feature>
<feature type="compositionally biased region" description="Polar residues" evidence="4">
    <location>
        <begin position="231"/>
        <end position="244"/>
    </location>
</feature>
<keyword evidence="2" id="KW-0175">Coiled coil</keyword>
<feature type="region of interest" description="Disordered" evidence="4">
    <location>
        <begin position="74"/>
        <end position="244"/>
    </location>
</feature>
<reference evidence="6 7" key="1">
    <citation type="submission" date="2020-02" db="EMBL/GenBank/DDBJ databases">
        <title>Bird 10,000 Genomes (B10K) Project - Family phase.</title>
        <authorList>
            <person name="Zhang G."/>
        </authorList>
    </citation>
    <scope>NUCLEOTIDE SEQUENCE [LARGE SCALE GENOMIC DNA]</scope>
    <source>
        <strain evidence="6">B10K-DU-002-70</strain>
        <tissue evidence="6">Muscle</tissue>
    </source>
</reference>
<protein>
    <submittedName>
        <fullName evidence="6">SMTN protein</fullName>
    </submittedName>
</protein>
<dbReference type="SUPFAM" id="SSF47576">
    <property type="entry name" value="Calponin-homology domain, CH-domain"/>
    <property type="match status" value="1"/>
</dbReference>
<proteinExistence type="inferred from homology"/>
<sequence>MEPEVMEQPQAPRLEPELPNGMEKVQVRELERRSKLNVEELNRIEDEDVLDKMLDRTTDFEERRLIRNAMRELRQRKRDQREKERDQRLQETRNQAAAGRTGHATETTTTQSTQSADGSAHSTVTKTERLVQSSDGTKTSCTTTMESSYMKRSDNGKSTFVQTKSSYSSSSKKMGSIFDREDESASRQSSLAALERRQAEKKKELMKAQSLPKTSALQARKAMMEKLQKEGGSSPNPTAACSTVQRSSSFGVPNANSIKQMLLDWCRAKTRGYEVSAISCARRQGQSLHPTITLLLSQHVDIQNFSSSWSDGMAFCALVHNFFPEAFDYSQLTPQNRRHNFEVAFSSAEKHADCPQLLDVEDMVRMREPDWKCVYTYIQEFYRCLVQKGLVKTKKS</sequence>
<dbReference type="EMBL" id="VZTL01020816">
    <property type="protein sequence ID" value="NXX55078.1"/>
    <property type="molecule type" value="Genomic_DNA"/>
</dbReference>
<evidence type="ECO:0000256" key="3">
    <source>
        <dbReference type="ARBA" id="ARBA00061655"/>
    </source>
</evidence>
<comment type="similarity">
    <text evidence="3">Belongs to the smoothelin family.</text>
</comment>
<dbReference type="OrthoDB" id="10017054at2759"/>
<feature type="compositionally biased region" description="Low complexity" evidence="4">
    <location>
        <begin position="96"/>
        <end position="120"/>
    </location>
</feature>
<feature type="region of interest" description="Disordered" evidence="4">
    <location>
        <begin position="1"/>
        <end position="24"/>
    </location>
</feature>
<dbReference type="Pfam" id="PF12510">
    <property type="entry name" value="Smoothelin"/>
    <property type="match status" value="1"/>
</dbReference>
<organism evidence="6 7">
    <name type="scientific">Scopus umbretta</name>
    <name type="common">Hammerkop</name>
    <dbReference type="NCBI Taxonomy" id="33581"/>
    <lineage>
        <taxon>Eukaryota</taxon>
        <taxon>Metazoa</taxon>
        <taxon>Chordata</taxon>
        <taxon>Craniata</taxon>
        <taxon>Vertebrata</taxon>
        <taxon>Euteleostomi</taxon>
        <taxon>Archelosauria</taxon>
        <taxon>Archosauria</taxon>
        <taxon>Dinosauria</taxon>
        <taxon>Saurischia</taxon>
        <taxon>Theropoda</taxon>
        <taxon>Coelurosauria</taxon>
        <taxon>Aves</taxon>
        <taxon>Neognathae</taxon>
        <taxon>Neoaves</taxon>
        <taxon>Aequornithes</taxon>
        <taxon>Pelecaniformes</taxon>
        <taxon>Scopidae</taxon>
        <taxon>Scopus</taxon>
    </lineage>
</organism>
<dbReference type="InterPro" id="IPR050540">
    <property type="entry name" value="F-actin_Monoox_Mical"/>
</dbReference>
<dbReference type="Proteomes" id="UP000539032">
    <property type="component" value="Unassembled WGS sequence"/>
</dbReference>
<keyword evidence="1" id="KW-0597">Phosphoprotein</keyword>
<feature type="compositionally biased region" description="Low complexity" evidence="4">
    <location>
        <begin position="164"/>
        <end position="173"/>
    </location>
</feature>
<dbReference type="InterPro" id="IPR022189">
    <property type="entry name" value="SMTN"/>
</dbReference>
<evidence type="ECO:0000313" key="6">
    <source>
        <dbReference type="EMBL" id="NXX55078.1"/>
    </source>
</evidence>
<feature type="non-terminal residue" evidence="6">
    <location>
        <position position="396"/>
    </location>
</feature>